<dbReference type="GO" id="GO:0004315">
    <property type="term" value="F:3-oxoacyl-[acyl-carrier-protein] synthase activity"/>
    <property type="evidence" value="ECO:0007669"/>
    <property type="project" value="InterPro"/>
</dbReference>
<dbReference type="EMBL" id="BJCL01000022">
    <property type="protein sequence ID" value="GCL65929.1"/>
    <property type="molecule type" value="Genomic_DNA"/>
</dbReference>
<dbReference type="Pfam" id="PF08545">
    <property type="entry name" value="ACP_syn_III"/>
    <property type="match status" value="1"/>
</dbReference>
<dbReference type="NCBIfam" id="NF006829">
    <property type="entry name" value="PRK09352.1"/>
    <property type="match status" value="1"/>
</dbReference>
<keyword evidence="2" id="KW-0012">Acyltransferase</keyword>
<accession>A0A480AW33</accession>
<dbReference type="InterPro" id="IPR013747">
    <property type="entry name" value="ACP_syn_III_C"/>
</dbReference>
<evidence type="ECO:0000256" key="1">
    <source>
        <dbReference type="ARBA" id="ARBA00022679"/>
    </source>
</evidence>
<reference evidence="6" key="1">
    <citation type="submission" date="2019-03" db="EMBL/GenBank/DDBJ databases">
        <title>Aquabacterium pictum sp.nov., the first bacteriochlorophyll a-containing freshwater bacterium in the genus Aquabacterium of the class Betaproteobacteria.</title>
        <authorList>
            <person name="Hirose S."/>
            <person name="Tank M."/>
            <person name="Hara E."/>
            <person name="Tamaki H."/>
            <person name="Takaichi S."/>
            <person name="Haruta S."/>
            <person name="Hanada S."/>
        </authorList>
    </citation>
    <scope>NUCLEOTIDE SEQUENCE [LARGE SCALE GENOMIC DNA]</scope>
    <source>
        <strain evidence="6">W35</strain>
    </source>
</reference>
<keyword evidence="6" id="KW-1185">Reference proteome</keyword>
<dbReference type="SUPFAM" id="SSF53901">
    <property type="entry name" value="Thiolase-like"/>
    <property type="match status" value="1"/>
</dbReference>
<dbReference type="InterPro" id="IPR016039">
    <property type="entry name" value="Thiolase-like"/>
</dbReference>
<dbReference type="Proteomes" id="UP000301751">
    <property type="component" value="Unassembled WGS sequence"/>
</dbReference>
<proteinExistence type="predicted"/>
<feature type="domain" description="Beta-ketoacyl-[acyl-carrier-protein] synthase III C-terminal" evidence="3">
    <location>
        <begin position="241"/>
        <end position="330"/>
    </location>
</feature>
<evidence type="ECO:0000313" key="5">
    <source>
        <dbReference type="EMBL" id="GCL65929.1"/>
    </source>
</evidence>
<dbReference type="AlphaFoldDB" id="A0A480AW33"/>
<protein>
    <submittedName>
        <fullName evidence="5">3-oxoacyl-[acyl-carrier-protein] synthase 3</fullName>
    </submittedName>
</protein>
<evidence type="ECO:0000259" key="3">
    <source>
        <dbReference type="Pfam" id="PF08541"/>
    </source>
</evidence>
<evidence type="ECO:0000256" key="2">
    <source>
        <dbReference type="ARBA" id="ARBA00023315"/>
    </source>
</evidence>
<dbReference type="CDD" id="cd00830">
    <property type="entry name" value="KAS_III"/>
    <property type="match status" value="1"/>
</dbReference>
<dbReference type="PANTHER" id="PTHR34069">
    <property type="entry name" value="3-OXOACYL-[ACYL-CARRIER-PROTEIN] SYNTHASE 3"/>
    <property type="match status" value="1"/>
</dbReference>
<organism evidence="5 6">
    <name type="scientific">Pseudaquabacterium pictum</name>
    <dbReference type="NCBI Taxonomy" id="2315236"/>
    <lineage>
        <taxon>Bacteria</taxon>
        <taxon>Pseudomonadati</taxon>
        <taxon>Pseudomonadota</taxon>
        <taxon>Betaproteobacteria</taxon>
        <taxon>Burkholderiales</taxon>
        <taxon>Sphaerotilaceae</taxon>
        <taxon>Pseudaquabacterium</taxon>
    </lineage>
</organism>
<dbReference type="Gene3D" id="3.40.47.10">
    <property type="match status" value="1"/>
</dbReference>
<comment type="caution">
    <text evidence="5">The sequence shown here is derived from an EMBL/GenBank/DDBJ whole genome shotgun (WGS) entry which is preliminary data.</text>
</comment>
<sequence>MSSDFGIAILGTGHDLPAQVEDNASLCQRLDVSPEWIVEKTGIQRRHLAGPDDSAGDFALRAARQALDAAGIQPAQLDIIIVCTFSGDYVFPPLSARLHRDLGARDAQIYDLQANCAGVVAGLTAASDRLFRDDTLRHALVVGVELCSRYVDRADVNTAIYLSDGAGAVVLGRCAAGQGIQSSAFHTDSSNYEAVRLRGGGSSHPILGRSSDAAVDAMEMNGIATWKQAITHLPKVMRRACEKAGTSLPAVDFFIFHQANLRLLEYIVRKVGASTERTYTNVQDIGNTGSASIAIALSEAVQKGHLRPGMLVMLAAVGAGFNFGASLWRWAPAGQAVEARA</sequence>
<dbReference type="GO" id="GO:0006633">
    <property type="term" value="P:fatty acid biosynthetic process"/>
    <property type="evidence" value="ECO:0007669"/>
    <property type="project" value="InterPro"/>
</dbReference>
<dbReference type="PANTHER" id="PTHR34069:SF3">
    <property type="entry name" value="ACYL-COA:ACYL-COA ALKYLTRANSFERASE"/>
    <property type="match status" value="1"/>
</dbReference>
<name>A0A480AW33_9BURK</name>
<dbReference type="RefSeq" id="WP_137735632.1">
    <property type="nucleotide sequence ID" value="NZ_BJCL01000022.1"/>
</dbReference>
<dbReference type="Pfam" id="PF08541">
    <property type="entry name" value="ACP_syn_III_C"/>
    <property type="match status" value="1"/>
</dbReference>
<dbReference type="GO" id="GO:0044550">
    <property type="term" value="P:secondary metabolite biosynthetic process"/>
    <property type="evidence" value="ECO:0007669"/>
    <property type="project" value="TreeGrafter"/>
</dbReference>
<dbReference type="InterPro" id="IPR013751">
    <property type="entry name" value="ACP_syn_III_N"/>
</dbReference>
<gene>
    <name evidence="5" type="primary">fabH-2</name>
    <name evidence="5" type="ORF">AQPW35_50100</name>
</gene>
<evidence type="ECO:0000259" key="4">
    <source>
        <dbReference type="Pfam" id="PF08545"/>
    </source>
</evidence>
<feature type="domain" description="Beta-ketoacyl-[acyl-carrier-protein] synthase III N-terminal" evidence="4">
    <location>
        <begin position="110"/>
        <end position="188"/>
    </location>
</feature>
<keyword evidence="1" id="KW-0808">Transferase</keyword>
<dbReference type="OrthoDB" id="9815506at2"/>
<evidence type="ECO:0000313" key="6">
    <source>
        <dbReference type="Proteomes" id="UP000301751"/>
    </source>
</evidence>